<evidence type="ECO:0000256" key="1">
    <source>
        <dbReference type="ARBA" id="ARBA00006484"/>
    </source>
</evidence>
<dbReference type="PRINTS" id="PR00080">
    <property type="entry name" value="SDRFAMILY"/>
</dbReference>
<dbReference type="EMBL" id="DSRU01000059">
    <property type="protein sequence ID" value="HFM97186.1"/>
    <property type="molecule type" value="Genomic_DNA"/>
</dbReference>
<protein>
    <submittedName>
        <fullName evidence="3">SDR family oxidoreductase</fullName>
    </submittedName>
</protein>
<dbReference type="InterPro" id="IPR036291">
    <property type="entry name" value="NAD(P)-bd_dom_sf"/>
</dbReference>
<accession>A0A7C3KCE2</accession>
<dbReference type="PRINTS" id="PR00081">
    <property type="entry name" value="GDHRDH"/>
</dbReference>
<evidence type="ECO:0000256" key="2">
    <source>
        <dbReference type="ARBA" id="ARBA00023002"/>
    </source>
</evidence>
<comment type="similarity">
    <text evidence="1">Belongs to the short-chain dehydrogenases/reductases (SDR) family.</text>
</comment>
<comment type="caution">
    <text evidence="3">The sequence shown here is derived from an EMBL/GenBank/DDBJ whole genome shotgun (WGS) entry which is preliminary data.</text>
</comment>
<keyword evidence="2" id="KW-0560">Oxidoreductase</keyword>
<dbReference type="GO" id="GO:0016616">
    <property type="term" value="F:oxidoreductase activity, acting on the CH-OH group of donors, NAD or NADP as acceptor"/>
    <property type="evidence" value="ECO:0007669"/>
    <property type="project" value="TreeGrafter"/>
</dbReference>
<organism evidence="3">
    <name type="scientific">Oscillatoriales cyanobacterium SpSt-418</name>
    <dbReference type="NCBI Taxonomy" id="2282169"/>
    <lineage>
        <taxon>Bacteria</taxon>
        <taxon>Bacillati</taxon>
        <taxon>Cyanobacteriota</taxon>
        <taxon>Cyanophyceae</taxon>
        <taxon>Oscillatoriophycideae</taxon>
        <taxon>Oscillatoriales</taxon>
    </lineage>
</organism>
<dbReference type="FunFam" id="3.40.50.720:FF:000084">
    <property type="entry name" value="Short-chain dehydrogenase reductase"/>
    <property type="match status" value="1"/>
</dbReference>
<dbReference type="Gene3D" id="3.40.50.720">
    <property type="entry name" value="NAD(P)-binding Rossmann-like Domain"/>
    <property type="match status" value="1"/>
</dbReference>
<name>A0A7C3KCE2_9CYAN</name>
<dbReference type="InterPro" id="IPR002347">
    <property type="entry name" value="SDR_fam"/>
</dbReference>
<dbReference type="PANTHER" id="PTHR42760:SF133">
    <property type="entry name" value="3-OXOACYL-[ACYL-CARRIER-PROTEIN] REDUCTASE"/>
    <property type="match status" value="1"/>
</dbReference>
<gene>
    <name evidence="3" type="ORF">ENR64_05330</name>
</gene>
<dbReference type="CDD" id="cd05233">
    <property type="entry name" value="SDR_c"/>
    <property type="match status" value="1"/>
</dbReference>
<dbReference type="Pfam" id="PF13561">
    <property type="entry name" value="adh_short_C2"/>
    <property type="match status" value="1"/>
</dbReference>
<dbReference type="SUPFAM" id="SSF51735">
    <property type="entry name" value="NAD(P)-binding Rossmann-fold domains"/>
    <property type="match status" value="1"/>
</dbReference>
<dbReference type="AlphaFoldDB" id="A0A7C3KCE2"/>
<dbReference type="PANTHER" id="PTHR42760">
    <property type="entry name" value="SHORT-CHAIN DEHYDROGENASES/REDUCTASES FAMILY MEMBER"/>
    <property type="match status" value="1"/>
</dbReference>
<sequence>MAQVYSGKKLIVVGGTSGMGKAAAHHILQAGGAAVLVGKQRDRLDATVAELSQVGRVFGEQADITNVTERTALIQRLNQRHADATLLVNAAGVFLPKAFVDYTEADYDLYLDLNKAIFFITQAIVKNMVAHGNGGAIVNIGSMWAKQAVQATPSSAYSMAKAGLHSLTQHLAMELASHQIRVNAVSPAVVETPIYEGFIPADQVHATLQGFNQFHPLGRVGQPTDVAEAIAFLLSPKASWVTGAIWDVDGGVMAGRNHYN</sequence>
<reference evidence="3" key="1">
    <citation type="journal article" date="2020" name="mSystems">
        <title>Genome- and Community-Level Interaction Insights into Carbon Utilization and Element Cycling Functions of Hydrothermarchaeota in Hydrothermal Sediment.</title>
        <authorList>
            <person name="Zhou Z."/>
            <person name="Liu Y."/>
            <person name="Xu W."/>
            <person name="Pan J."/>
            <person name="Luo Z.H."/>
            <person name="Li M."/>
        </authorList>
    </citation>
    <scope>NUCLEOTIDE SEQUENCE [LARGE SCALE GENOMIC DNA]</scope>
    <source>
        <strain evidence="3">SpSt-418</strain>
    </source>
</reference>
<proteinExistence type="inferred from homology"/>
<evidence type="ECO:0000313" key="3">
    <source>
        <dbReference type="EMBL" id="HFM97186.1"/>
    </source>
</evidence>